<feature type="region of interest" description="Disordered" evidence="1">
    <location>
        <begin position="88"/>
        <end position="109"/>
    </location>
</feature>
<dbReference type="InterPro" id="IPR009649">
    <property type="entry name" value="TraU"/>
</dbReference>
<dbReference type="AlphaFoldDB" id="F2KEZ5"/>
<feature type="chain" id="PRO_5003284888" description="Integrating conjugative element protein" evidence="2">
    <location>
        <begin position="27"/>
        <end position="317"/>
    </location>
</feature>
<dbReference type="InterPro" id="IPR026331">
    <property type="entry name" value="PFL_4710"/>
</dbReference>
<keyword evidence="2" id="KW-0732">Signal</keyword>
<feature type="compositionally biased region" description="Polar residues" evidence="1">
    <location>
        <begin position="88"/>
        <end position="100"/>
    </location>
</feature>
<dbReference type="Pfam" id="PF06834">
    <property type="entry name" value="TraU"/>
    <property type="match status" value="1"/>
</dbReference>
<dbReference type="STRING" id="994484.PSEBR_m637"/>
<evidence type="ECO:0000256" key="1">
    <source>
        <dbReference type="SAM" id="MobiDB-lite"/>
    </source>
</evidence>
<evidence type="ECO:0008006" key="5">
    <source>
        <dbReference type="Google" id="ProtNLM"/>
    </source>
</evidence>
<dbReference type="KEGG" id="pba:PSEBR_m637"/>
<protein>
    <recommendedName>
        <fullName evidence="5">Integrating conjugative element protein</fullName>
    </recommendedName>
</protein>
<dbReference type="EMBL" id="CP002585">
    <property type="protein sequence ID" value="AEA68221.1"/>
    <property type="molecule type" value="Genomic_DNA"/>
</dbReference>
<reference key="2">
    <citation type="submission" date="2011-03" db="EMBL/GenBank/DDBJ databases">
        <title>Complete Genome Sequence of a beneficial plant roots-associated bacterium Pseudomonas brassicacearum.</title>
        <authorList>
            <person name="Ortet P."/>
            <person name="Barakat M."/>
            <person name="Lalaouna D."/>
            <person name="Fochesato S."/>
            <person name="Barbe V."/>
            <person name="Santaella C."/>
            <person name="Heulin T."/>
            <person name="Achouak W."/>
        </authorList>
    </citation>
    <scope>NUCLEOTIDE SEQUENCE</scope>
    <source>
        <strain>NFM421</strain>
    </source>
</reference>
<dbReference type="HOGENOM" id="CLU_052140_0_0_6"/>
<accession>F2KEZ5</accession>
<dbReference type="NCBIfam" id="TIGR03756">
    <property type="entry name" value="conj_TIGR03756"/>
    <property type="match status" value="1"/>
</dbReference>
<reference evidence="3 4" key="1">
    <citation type="journal article" date="2011" name="J. Bacteriol.">
        <title>Complete genome sequence of a beneficial plant root-associated bacterium, Pseudomonas brassicacearum.</title>
        <authorList>
            <person name="Ortet P."/>
            <person name="Barakat M."/>
            <person name="Lalaouna D."/>
            <person name="Fochesato S."/>
            <person name="Barbe V."/>
            <person name="Vacherie B."/>
            <person name="Santaella C."/>
            <person name="Heulin T."/>
            <person name="Achouak W."/>
        </authorList>
    </citation>
    <scope>NUCLEOTIDE SEQUENCE [LARGE SCALE GENOMIC DNA]</scope>
    <source>
        <strain evidence="3 4">NFM421</strain>
    </source>
</reference>
<evidence type="ECO:0000313" key="3">
    <source>
        <dbReference type="EMBL" id="AEA68221.1"/>
    </source>
</evidence>
<evidence type="ECO:0000256" key="2">
    <source>
        <dbReference type="SAM" id="SignalP"/>
    </source>
</evidence>
<proteinExistence type="predicted"/>
<gene>
    <name evidence="3" type="ORF">PSEBR_m637</name>
</gene>
<sequence length="317" mass="34285">MLHLYSKPLRFIAVATAMGCPLSAFALNSATIIASSASPDCLAYRVVGVCYWLYCTNFGCEVETSTKVRHYVPDAVVSSYSNTGENPWSDVRSMSSTNPSARGGGDGSPGIGHENDLAKFKNADVIGHPGGATFSQFAGQSGYACQGAGQILMPYFLSTLDSLAWRYNIPEMVFPEALTPGVREIGSRTSANLWGAIYPRGGFLHGVDDYKCAAVIAQRAGDIITRRGQAHVYQPLLGTKQDGYWPAGPLKENDPSTGKWQELKPNQSKTCAVFPNTLPHVQSPRGDYAWALWRPYSCCERKGQVFLGSTDFAGSNE</sequence>
<name>F2KEZ5_PSEBN</name>
<evidence type="ECO:0000313" key="4">
    <source>
        <dbReference type="Proteomes" id="UP000006692"/>
    </source>
</evidence>
<organism evidence="3 4">
    <name type="scientific">Pseudomonas brassicacearum (strain NFM421)</name>
    <dbReference type="NCBI Taxonomy" id="994484"/>
    <lineage>
        <taxon>Bacteria</taxon>
        <taxon>Pseudomonadati</taxon>
        <taxon>Pseudomonadota</taxon>
        <taxon>Gammaproteobacteria</taxon>
        <taxon>Pseudomonadales</taxon>
        <taxon>Pseudomonadaceae</taxon>
        <taxon>Pseudomonas</taxon>
    </lineage>
</organism>
<feature type="signal peptide" evidence="2">
    <location>
        <begin position="1"/>
        <end position="26"/>
    </location>
</feature>
<dbReference type="Proteomes" id="UP000006692">
    <property type="component" value="Chromosome"/>
</dbReference>
<dbReference type="RefSeq" id="WP_013692737.1">
    <property type="nucleotide sequence ID" value="NC_015379.1"/>
</dbReference>